<keyword evidence="4" id="KW-0378">Hydrolase</keyword>
<name>A5FDD1_FLAJ1</name>
<reference evidence="8 9" key="1">
    <citation type="journal article" date="2009" name="Appl. Environ. Microbiol.">
        <title>Novel features of the polysaccharide-digesting gliding bacterium Flavobacterium johnsoniae as revealed by genome sequence analysis.</title>
        <authorList>
            <person name="McBride M.J."/>
            <person name="Xie G."/>
            <person name="Martens E.C."/>
            <person name="Lapidus A."/>
            <person name="Henrissat B."/>
            <person name="Rhodes R.G."/>
            <person name="Goltsman E."/>
            <person name="Wang W."/>
            <person name="Xu J."/>
            <person name="Hunnicutt D.W."/>
            <person name="Staroscik A.M."/>
            <person name="Hoover T.R."/>
            <person name="Cheng Y.Q."/>
            <person name="Stein J.L."/>
        </authorList>
    </citation>
    <scope>NUCLEOTIDE SEQUENCE [LARGE SCALE GENOMIC DNA]</scope>
    <source>
        <strain evidence="9">ATCC 17061 / DSM 2064 / JCM 8514 / BCRC 14874 / CCUG 350202 / NBRC 14942 / NCIMB 11054 / UW101</strain>
    </source>
</reference>
<dbReference type="GO" id="GO:0009318">
    <property type="term" value="C:exodeoxyribonuclease VII complex"/>
    <property type="evidence" value="ECO:0007669"/>
    <property type="project" value="UniProtKB-UniRule"/>
</dbReference>
<gene>
    <name evidence="8" type="ordered locus">Fjoh_3774</name>
</gene>
<keyword evidence="7" id="KW-0175">Coiled coil</keyword>
<dbReference type="STRING" id="376686.Fjoh_3774"/>
<dbReference type="AlphaFoldDB" id="A5FDD1"/>
<organism evidence="8 9">
    <name type="scientific">Flavobacterium johnsoniae (strain ATCC 17061 / DSM 2064 / JCM 8514 / BCRC 14874 / CCUG 350202 / NBRC 14942 / NCIMB 11054 / UW101)</name>
    <name type="common">Cytophaga johnsonae</name>
    <dbReference type="NCBI Taxonomy" id="376686"/>
    <lineage>
        <taxon>Bacteria</taxon>
        <taxon>Pseudomonadati</taxon>
        <taxon>Bacteroidota</taxon>
        <taxon>Flavobacteriia</taxon>
        <taxon>Flavobacteriales</taxon>
        <taxon>Flavobacteriaceae</taxon>
        <taxon>Flavobacterium</taxon>
    </lineage>
</organism>
<evidence type="ECO:0000256" key="6">
    <source>
        <dbReference type="NCBIfam" id="TIGR01280"/>
    </source>
</evidence>
<accession>A5FDD1</accession>
<dbReference type="GO" id="GO:0006308">
    <property type="term" value="P:DNA catabolic process"/>
    <property type="evidence" value="ECO:0007669"/>
    <property type="project" value="UniProtKB-UniRule"/>
</dbReference>
<dbReference type="EC" id="3.1.11.6" evidence="6"/>
<protein>
    <recommendedName>
        <fullName evidence="6">Exodeoxyribonuclease VII small subunit</fullName>
        <ecNumber evidence="6">3.1.11.6</ecNumber>
    </recommendedName>
</protein>
<keyword evidence="5" id="KW-0269">Exonuclease</keyword>
<dbReference type="Pfam" id="PF02609">
    <property type="entry name" value="Exonuc_VII_S"/>
    <property type="match status" value="1"/>
</dbReference>
<keyword evidence="3" id="KW-0540">Nuclease</keyword>
<dbReference type="EMBL" id="CP000685">
    <property type="protein sequence ID" value="ABQ06785.1"/>
    <property type="molecule type" value="Genomic_DNA"/>
</dbReference>
<evidence type="ECO:0000256" key="5">
    <source>
        <dbReference type="ARBA" id="ARBA00022839"/>
    </source>
</evidence>
<evidence type="ECO:0000256" key="2">
    <source>
        <dbReference type="ARBA" id="ARBA00022490"/>
    </source>
</evidence>
<evidence type="ECO:0000256" key="7">
    <source>
        <dbReference type="SAM" id="Coils"/>
    </source>
</evidence>
<dbReference type="Proteomes" id="UP000006694">
    <property type="component" value="Chromosome"/>
</dbReference>
<evidence type="ECO:0000313" key="9">
    <source>
        <dbReference type="Proteomes" id="UP000006694"/>
    </source>
</evidence>
<dbReference type="KEGG" id="fjo:Fjoh_3774"/>
<dbReference type="InterPro" id="IPR003761">
    <property type="entry name" value="Exonuc_VII_S"/>
</dbReference>
<sequence length="48" mass="5329">MEDETISVDELAAKVKRASELIEFCQAKLKSTETEVAKIISAMENAKE</sequence>
<comment type="similarity">
    <text evidence="1">Belongs to the XseB family.</text>
</comment>
<dbReference type="InterPro" id="IPR037004">
    <property type="entry name" value="Exonuc_VII_ssu_sf"/>
</dbReference>
<dbReference type="NCBIfam" id="TIGR01280">
    <property type="entry name" value="xseB"/>
    <property type="match status" value="1"/>
</dbReference>
<evidence type="ECO:0000256" key="1">
    <source>
        <dbReference type="ARBA" id="ARBA00009998"/>
    </source>
</evidence>
<evidence type="ECO:0000256" key="4">
    <source>
        <dbReference type="ARBA" id="ARBA00022801"/>
    </source>
</evidence>
<dbReference type="GO" id="GO:0008855">
    <property type="term" value="F:exodeoxyribonuclease VII activity"/>
    <property type="evidence" value="ECO:0007669"/>
    <property type="project" value="UniProtKB-UniRule"/>
</dbReference>
<dbReference type="SUPFAM" id="SSF116842">
    <property type="entry name" value="XseB-like"/>
    <property type="match status" value="1"/>
</dbReference>
<evidence type="ECO:0000256" key="3">
    <source>
        <dbReference type="ARBA" id="ARBA00022722"/>
    </source>
</evidence>
<keyword evidence="2" id="KW-0963">Cytoplasm</keyword>
<proteinExistence type="inferred from homology"/>
<dbReference type="eggNOG" id="COG1722">
    <property type="taxonomic scope" value="Bacteria"/>
</dbReference>
<keyword evidence="9" id="KW-1185">Reference proteome</keyword>
<feature type="coiled-coil region" evidence="7">
    <location>
        <begin position="8"/>
        <end position="35"/>
    </location>
</feature>
<dbReference type="HOGENOM" id="CLU_3153083_0_0_10"/>
<dbReference type="Gene3D" id="1.10.287.1040">
    <property type="entry name" value="Exonuclease VII, small subunit"/>
    <property type="match status" value="1"/>
</dbReference>
<evidence type="ECO:0000313" key="8">
    <source>
        <dbReference type="EMBL" id="ABQ06785.1"/>
    </source>
</evidence>